<feature type="transmembrane region" description="Helical" evidence="5">
    <location>
        <begin position="206"/>
        <end position="232"/>
    </location>
</feature>
<keyword evidence="3 5" id="KW-1133">Transmembrane helix</keyword>
<dbReference type="Gene3D" id="1.20.1420.30">
    <property type="entry name" value="NCX, central ion-binding region"/>
    <property type="match status" value="1"/>
</dbReference>
<feature type="transmembrane region" description="Helical" evidence="5">
    <location>
        <begin position="41"/>
        <end position="64"/>
    </location>
</feature>
<dbReference type="InterPro" id="IPR044880">
    <property type="entry name" value="NCX_ion-bd_dom_sf"/>
</dbReference>
<feature type="transmembrane region" description="Helical" evidence="5">
    <location>
        <begin position="244"/>
        <end position="267"/>
    </location>
</feature>
<evidence type="ECO:0000313" key="8">
    <source>
        <dbReference type="Proteomes" id="UP000230093"/>
    </source>
</evidence>
<dbReference type="GO" id="GO:0006874">
    <property type="term" value="P:intracellular calcium ion homeostasis"/>
    <property type="evidence" value="ECO:0007669"/>
    <property type="project" value="TreeGrafter"/>
</dbReference>
<protein>
    <recommendedName>
        <fullName evidence="6">Sodium/calcium exchanger membrane region domain-containing protein</fullName>
    </recommendedName>
</protein>
<proteinExistence type="predicted"/>
<evidence type="ECO:0000313" key="7">
    <source>
        <dbReference type="EMBL" id="PIS08780.1"/>
    </source>
</evidence>
<dbReference type="GO" id="GO:0008273">
    <property type="term" value="F:calcium, potassium:sodium antiporter activity"/>
    <property type="evidence" value="ECO:0007669"/>
    <property type="project" value="TreeGrafter"/>
</dbReference>
<sequence length="335" mass="37352">MIYLAIYLGLLIFFSFLLIKATEILISSFNRLSKASHFSKFGLTSFVLALATSLPELFVGITAALERQPNLSLGNVLGSNIADLSLVIGGAAIFGGSIGIIGEFVFKDIFYVFLAGVMPLLMLLDGRLTRVEGLLLLAIYGVYNFTVLRGKSKFKRKLGMRKFLHRLNHKGTDTQIAWIFFGAALLIFSADGIVKTASLIARSFNVPVILIGLFLVAVGTSLPELSFEIAAVRKKQVAMVFGDLLGSIVANSTLILGVTALIQPIILDGGFKVYFWATMFFLLLFFCFWFFVRTKRKLEWWEGLVLLILYFLFIFFEFWRVTQKPGEMLLSTPTN</sequence>
<comment type="subcellular location">
    <subcellularLocation>
        <location evidence="1">Membrane</location>
        <topology evidence="1">Multi-pass membrane protein</topology>
    </subcellularLocation>
</comment>
<dbReference type="AlphaFoldDB" id="A0A2H0W7Z1"/>
<dbReference type="PANTHER" id="PTHR10846">
    <property type="entry name" value="SODIUM/POTASSIUM/CALCIUM EXCHANGER"/>
    <property type="match status" value="1"/>
</dbReference>
<keyword evidence="4 5" id="KW-0472">Membrane</keyword>
<evidence type="ECO:0000256" key="5">
    <source>
        <dbReference type="SAM" id="Phobius"/>
    </source>
</evidence>
<accession>A0A2H0W7Z1</accession>
<dbReference type="GO" id="GO:0005886">
    <property type="term" value="C:plasma membrane"/>
    <property type="evidence" value="ECO:0007669"/>
    <property type="project" value="TreeGrafter"/>
</dbReference>
<dbReference type="GO" id="GO:0005262">
    <property type="term" value="F:calcium channel activity"/>
    <property type="evidence" value="ECO:0007669"/>
    <property type="project" value="TreeGrafter"/>
</dbReference>
<feature type="transmembrane region" description="Helical" evidence="5">
    <location>
        <begin position="6"/>
        <end position="29"/>
    </location>
</feature>
<evidence type="ECO:0000256" key="4">
    <source>
        <dbReference type="ARBA" id="ARBA00023136"/>
    </source>
</evidence>
<gene>
    <name evidence="7" type="ORF">COT75_04840</name>
</gene>
<feature type="transmembrane region" description="Helical" evidence="5">
    <location>
        <begin position="134"/>
        <end position="152"/>
    </location>
</feature>
<feature type="domain" description="Sodium/calcium exchanger membrane region" evidence="6">
    <location>
        <begin position="176"/>
        <end position="318"/>
    </location>
</feature>
<dbReference type="InterPro" id="IPR004837">
    <property type="entry name" value="NaCa_Exmemb"/>
</dbReference>
<evidence type="ECO:0000256" key="1">
    <source>
        <dbReference type="ARBA" id="ARBA00004141"/>
    </source>
</evidence>
<evidence type="ECO:0000256" key="3">
    <source>
        <dbReference type="ARBA" id="ARBA00022989"/>
    </source>
</evidence>
<feature type="transmembrane region" description="Helical" evidence="5">
    <location>
        <begin position="176"/>
        <end position="194"/>
    </location>
</feature>
<feature type="transmembrane region" description="Helical" evidence="5">
    <location>
        <begin position="304"/>
        <end position="321"/>
    </location>
</feature>
<dbReference type="PANTHER" id="PTHR10846:SF8">
    <property type="entry name" value="INNER MEMBRANE PROTEIN YRBG"/>
    <property type="match status" value="1"/>
</dbReference>
<feature type="transmembrane region" description="Helical" evidence="5">
    <location>
        <begin position="84"/>
        <end position="102"/>
    </location>
</feature>
<dbReference type="EMBL" id="PEZT01000028">
    <property type="protein sequence ID" value="PIS08780.1"/>
    <property type="molecule type" value="Genomic_DNA"/>
</dbReference>
<evidence type="ECO:0000259" key="6">
    <source>
        <dbReference type="Pfam" id="PF01699"/>
    </source>
</evidence>
<keyword evidence="2 5" id="KW-0812">Transmembrane</keyword>
<dbReference type="InterPro" id="IPR004481">
    <property type="entry name" value="K/Na/Ca-exchanger"/>
</dbReference>
<feature type="transmembrane region" description="Helical" evidence="5">
    <location>
        <begin position="273"/>
        <end position="292"/>
    </location>
</feature>
<evidence type="ECO:0000256" key="2">
    <source>
        <dbReference type="ARBA" id="ARBA00022692"/>
    </source>
</evidence>
<reference evidence="8" key="1">
    <citation type="submission" date="2017-09" db="EMBL/GenBank/DDBJ databases">
        <title>Depth-based differentiation of microbial function through sediment-hosted aquifers and enrichment of novel symbionts in the deep terrestrial subsurface.</title>
        <authorList>
            <person name="Probst A.J."/>
            <person name="Ladd B."/>
            <person name="Jarett J.K."/>
            <person name="Geller-Mcgrath D.E."/>
            <person name="Sieber C.M.K."/>
            <person name="Emerson J.B."/>
            <person name="Anantharaman K."/>
            <person name="Thomas B.C."/>
            <person name="Malmstrom R."/>
            <person name="Stieglmeier M."/>
            <person name="Klingl A."/>
            <person name="Woyke T."/>
            <person name="Ryan C.M."/>
            <person name="Banfield J.F."/>
        </authorList>
    </citation>
    <scope>NUCLEOTIDE SEQUENCE [LARGE SCALE GENOMIC DNA]</scope>
</reference>
<name>A0A2H0W7Z1_9BACT</name>
<comment type="caution">
    <text evidence="7">The sequence shown here is derived from an EMBL/GenBank/DDBJ whole genome shotgun (WGS) entry which is preliminary data.</text>
</comment>
<dbReference type="Pfam" id="PF01699">
    <property type="entry name" value="Na_Ca_ex"/>
    <property type="match status" value="2"/>
</dbReference>
<dbReference type="Proteomes" id="UP000230093">
    <property type="component" value="Unassembled WGS sequence"/>
</dbReference>
<feature type="domain" description="Sodium/calcium exchanger membrane region" evidence="6">
    <location>
        <begin position="7"/>
        <end position="147"/>
    </location>
</feature>
<organism evidence="7 8">
    <name type="scientific">Candidatus Beckwithbacteria bacterium CG10_big_fil_rev_8_21_14_0_10_34_10</name>
    <dbReference type="NCBI Taxonomy" id="1974495"/>
    <lineage>
        <taxon>Bacteria</taxon>
        <taxon>Candidatus Beckwithiibacteriota</taxon>
    </lineage>
</organism>